<dbReference type="Proteomes" id="UP000019678">
    <property type="component" value="Unassembled WGS sequence"/>
</dbReference>
<proteinExistence type="predicted"/>
<evidence type="ECO:0000313" key="1">
    <source>
        <dbReference type="EMBL" id="EYF06442.1"/>
    </source>
</evidence>
<accession>A0A017TC05</accession>
<evidence type="ECO:0000313" key="2">
    <source>
        <dbReference type="Proteomes" id="UP000019678"/>
    </source>
</evidence>
<dbReference type="EMBL" id="ASRX01000016">
    <property type="protein sequence ID" value="EYF06442.1"/>
    <property type="molecule type" value="Genomic_DNA"/>
</dbReference>
<gene>
    <name evidence="1" type="ORF">CAP_1972</name>
</gene>
<sequence length="41" mass="4651">MQRPTWRAQIRGGRLTLDEPVDLPDGDVELGIIERQDVSCD</sequence>
<dbReference type="RefSeq" id="WP_269324199.1">
    <property type="nucleotide sequence ID" value="NZ_ASRX01000016.1"/>
</dbReference>
<comment type="caution">
    <text evidence="1">The sequence shown here is derived from an EMBL/GenBank/DDBJ whole genome shotgun (WGS) entry which is preliminary data.</text>
</comment>
<keyword evidence="2" id="KW-1185">Reference proteome</keyword>
<name>A0A017TC05_9BACT</name>
<reference evidence="1 2" key="1">
    <citation type="submission" date="2013-05" db="EMBL/GenBank/DDBJ databases">
        <title>Genome assembly of Chondromyces apiculatus DSM 436.</title>
        <authorList>
            <person name="Sharma G."/>
            <person name="Khatri I."/>
            <person name="Kaur C."/>
            <person name="Mayilraj S."/>
            <person name="Subramanian S."/>
        </authorList>
    </citation>
    <scope>NUCLEOTIDE SEQUENCE [LARGE SCALE GENOMIC DNA]</scope>
    <source>
        <strain evidence="1 2">DSM 436</strain>
    </source>
</reference>
<protein>
    <submittedName>
        <fullName evidence="1">Uncharacterized protein</fullName>
    </submittedName>
</protein>
<organism evidence="1 2">
    <name type="scientific">Chondromyces apiculatus DSM 436</name>
    <dbReference type="NCBI Taxonomy" id="1192034"/>
    <lineage>
        <taxon>Bacteria</taxon>
        <taxon>Pseudomonadati</taxon>
        <taxon>Myxococcota</taxon>
        <taxon>Polyangia</taxon>
        <taxon>Polyangiales</taxon>
        <taxon>Polyangiaceae</taxon>
        <taxon>Chondromyces</taxon>
    </lineage>
</organism>
<dbReference type="STRING" id="1192034.CAP_1972"/>
<dbReference type="AlphaFoldDB" id="A0A017TC05"/>